<proteinExistence type="predicted"/>
<organism evidence="2 3">
    <name type="scientific">Phaseolus angularis</name>
    <name type="common">Azuki bean</name>
    <name type="synonym">Vigna angularis</name>
    <dbReference type="NCBI Taxonomy" id="3914"/>
    <lineage>
        <taxon>Eukaryota</taxon>
        <taxon>Viridiplantae</taxon>
        <taxon>Streptophyta</taxon>
        <taxon>Embryophyta</taxon>
        <taxon>Tracheophyta</taxon>
        <taxon>Spermatophyta</taxon>
        <taxon>Magnoliopsida</taxon>
        <taxon>eudicotyledons</taxon>
        <taxon>Gunneridae</taxon>
        <taxon>Pentapetalae</taxon>
        <taxon>rosids</taxon>
        <taxon>fabids</taxon>
        <taxon>Fabales</taxon>
        <taxon>Fabaceae</taxon>
        <taxon>Papilionoideae</taxon>
        <taxon>50 kb inversion clade</taxon>
        <taxon>NPAAA clade</taxon>
        <taxon>indigoferoid/millettioid clade</taxon>
        <taxon>Phaseoleae</taxon>
        <taxon>Vigna</taxon>
    </lineage>
</organism>
<sequence length="120" mass="13740">MGLEMEFQDNAGEGKLTLMNYRKSALKDLRSASKNLRYALKILRSTPKHLRSAFRRRSRCEEAAHAAQRQREVLTASLGTVILVVGRWRKEEGKGSLRKKKKEEGKGSLRKNKKEEGKEV</sequence>
<dbReference type="EMBL" id="JABFOF010000002">
    <property type="protein sequence ID" value="KAG2404640.1"/>
    <property type="molecule type" value="Genomic_DNA"/>
</dbReference>
<evidence type="ECO:0000313" key="3">
    <source>
        <dbReference type="Proteomes" id="UP000743370"/>
    </source>
</evidence>
<dbReference type="Proteomes" id="UP000743370">
    <property type="component" value="Unassembled WGS sequence"/>
</dbReference>
<feature type="region of interest" description="Disordered" evidence="1">
    <location>
        <begin position="91"/>
        <end position="120"/>
    </location>
</feature>
<evidence type="ECO:0000313" key="2">
    <source>
        <dbReference type="EMBL" id="KAG2404640.1"/>
    </source>
</evidence>
<protein>
    <submittedName>
        <fullName evidence="2">Uncharacterized protein</fullName>
    </submittedName>
</protein>
<evidence type="ECO:0000256" key="1">
    <source>
        <dbReference type="SAM" id="MobiDB-lite"/>
    </source>
</evidence>
<comment type="caution">
    <text evidence="2">The sequence shown here is derived from an EMBL/GenBank/DDBJ whole genome shotgun (WGS) entry which is preliminary data.</text>
</comment>
<accession>A0A8T0KWB9</accession>
<dbReference type="AlphaFoldDB" id="A0A8T0KWB9"/>
<reference evidence="2 3" key="1">
    <citation type="submission" date="2020-05" db="EMBL/GenBank/DDBJ databases">
        <title>Vigna angularis (adzuki bean) Var. LongXiaoDou No. 4 denovo assembly.</title>
        <authorList>
            <person name="Xiang H."/>
        </authorList>
    </citation>
    <scope>NUCLEOTIDE SEQUENCE [LARGE SCALE GENOMIC DNA]</scope>
    <source>
        <tissue evidence="2">Leaf</tissue>
    </source>
</reference>
<gene>
    <name evidence="2" type="ORF">HKW66_Vig0115620</name>
</gene>
<feature type="compositionally biased region" description="Basic and acidic residues" evidence="1">
    <location>
        <begin position="102"/>
        <end position="120"/>
    </location>
</feature>
<name>A0A8T0KWB9_PHAAN</name>